<evidence type="ECO:0000313" key="2">
    <source>
        <dbReference type="Proteomes" id="UP000237347"/>
    </source>
</evidence>
<accession>A0AAW0IPU4</accession>
<dbReference type="EMBL" id="PKMF04000922">
    <property type="protein sequence ID" value="KAK7816770.1"/>
    <property type="molecule type" value="Genomic_DNA"/>
</dbReference>
<comment type="caution">
    <text evidence="1">The sequence shown here is derived from an EMBL/GenBank/DDBJ whole genome shotgun (WGS) entry which is preliminary data.</text>
</comment>
<organism evidence="1 2">
    <name type="scientific">Quercus suber</name>
    <name type="common">Cork oak</name>
    <dbReference type="NCBI Taxonomy" id="58331"/>
    <lineage>
        <taxon>Eukaryota</taxon>
        <taxon>Viridiplantae</taxon>
        <taxon>Streptophyta</taxon>
        <taxon>Embryophyta</taxon>
        <taxon>Tracheophyta</taxon>
        <taxon>Spermatophyta</taxon>
        <taxon>Magnoliopsida</taxon>
        <taxon>eudicotyledons</taxon>
        <taxon>Gunneridae</taxon>
        <taxon>Pentapetalae</taxon>
        <taxon>rosids</taxon>
        <taxon>fabids</taxon>
        <taxon>Fagales</taxon>
        <taxon>Fagaceae</taxon>
        <taxon>Quercus</taxon>
    </lineage>
</organism>
<reference evidence="1 2" key="1">
    <citation type="journal article" date="2018" name="Sci. Data">
        <title>The draft genome sequence of cork oak.</title>
        <authorList>
            <person name="Ramos A.M."/>
            <person name="Usie A."/>
            <person name="Barbosa P."/>
            <person name="Barros P.M."/>
            <person name="Capote T."/>
            <person name="Chaves I."/>
            <person name="Simoes F."/>
            <person name="Abreu I."/>
            <person name="Carrasquinho I."/>
            <person name="Faro C."/>
            <person name="Guimaraes J.B."/>
            <person name="Mendonca D."/>
            <person name="Nobrega F."/>
            <person name="Rodrigues L."/>
            <person name="Saibo N.J.M."/>
            <person name="Varela M.C."/>
            <person name="Egas C."/>
            <person name="Matos J."/>
            <person name="Miguel C.M."/>
            <person name="Oliveira M.M."/>
            <person name="Ricardo C.P."/>
            <person name="Goncalves S."/>
        </authorList>
    </citation>
    <scope>NUCLEOTIDE SEQUENCE [LARGE SCALE GENOMIC DNA]</scope>
    <source>
        <strain evidence="2">cv. HL8</strain>
    </source>
</reference>
<dbReference type="Proteomes" id="UP000237347">
    <property type="component" value="Unassembled WGS sequence"/>
</dbReference>
<proteinExistence type="predicted"/>
<evidence type="ECO:0000313" key="1">
    <source>
        <dbReference type="EMBL" id="KAK7816770.1"/>
    </source>
</evidence>
<name>A0AAW0IPU4_QUESU</name>
<gene>
    <name evidence="1" type="ORF">CFP56_043697</name>
</gene>
<keyword evidence="2" id="KW-1185">Reference proteome</keyword>
<sequence>MLIKCEVTDNFIESTVVLPLENSEERSNDQAVVAESIWASKESLELIEAMPYCEQFIHSFEELMPRGLGNRTYVGLDAIFIPPAPPDLPVVRSISLPPQLHRPKSRISISSKDIYS</sequence>
<dbReference type="AlphaFoldDB" id="A0AAW0IPU4"/>
<protein>
    <submittedName>
        <fullName evidence="1">Uncharacterized protein</fullName>
    </submittedName>
</protein>